<dbReference type="GO" id="GO:0006032">
    <property type="term" value="P:chitin catabolic process"/>
    <property type="evidence" value="ECO:0007669"/>
    <property type="project" value="UniProtKB-KW"/>
</dbReference>
<dbReference type="AlphaFoldDB" id="A0A5P9CR75"/>
<feature type="region of interest" description="Disordered" evidence="10">
    <location>
        <begin position="486"/>
        <end position="506"/>
    </location>
</feature>
<dbReference type="InterPro" id="IPR003610">
    <property type="entry name" value="CBM5/12"/>
</dbReference>
<evidence type="ECO:0000256" key="3">
    <source>
        <dbReference type="ARBA" id="ARBA00012729"/>
    </source>
</evidence>
<dbReference type="Pfam" id="PF22352">
    <property type="entry name" value="K319L-like_PKD"/>
    <property type="match status" value="1"/>
</dbReference>
<keyword evidence="6" id="KW-0119">Carbohydrate metabolism</keyword>
<dbReference type="GO" id="GO:0005576">
    <property type="term" value="C:extracellular region"/>
    <property type="evidence" value="ECO:0007669"/>
    <property type="project" value="InterPro"/>
</dbReference>
<dbReference type="KEGG" id="vaq:FIV01_18915"/>
<feature type="transmembrane region" description="Helical" evidence="11">
    <location>
        <begin position="20"/>
        <end position="40"/>
    </location>
</feature>
<dbReference type="InterPro" id="IPR022409">
    <property type="entry name" value="PKD/Chitinase_dom"/>
</dbReference>
<dbReference type="InterPro" id="IPR013540">
    <property type="entry name" value="ChitinaseA_N"/>
</dbReference>
<dbReference type="GO" id="GO:0008061">
    <property type="term" value="F:chitin binding"/>
    <property type="evidence" value="ECO:0007669"/>
    <property type="project" value="InterPro"/>
</dbReference>
<dbReference type="InterPro" id="IPR014756">
    <property type="entry name" value="Ig_E-set"/>
</dbReference>
<dbReference type="InterPro" id="IPR011583">
    <property type="entry name" value="Chitinase_II/V-like_cat"/>
</dbReference>
<dbReference type="SUPFAM" id="SSF81296">
    <property type="entry name" value="E set domains"/>
    <property type="match status" value="1"/>
</dbReference>
<feature type="domain" description="GH18" evidence="12">
    <location>
        <begin position="175"/>
        <end position="606"/>
    </location>
</feature>
<keyword evidence="4 9" id="KW-0378">Hydrolase</keyword>
<evidence type="ECO:0000256" key="8">
    <source>
        <dbReference type="ARBA" id="ARBA00023326"/>
    </source>
</evidence>
<evidence type="ECO:0000256" key="2">
    <source>
        <dbReference type="ARBA" id="ARBA00009121"/>
    </source>
</evidence>
<evidence type="ECO:0000256" key="6">
    <source>
        <dbReference type="ARBA" id="ARBA00023277"/>
    </source>
</evidence>
<dbReference type="InterPro" id="IPR017853">
    <property type="entry name" value="GH"/>
</dbReference>
<dbReference type="Gene3D" id="3.10.50.10">
    <property type="match status" value="1"/>
</dbReference>
<dbReference type="Pfam" id="PF08329">
    <property type="entry name" value="ChitinaseA_N"/>
    <property type="match status" value="1"/>
</dbReference>
<dbReference type="Proteomes" id="UP000326936">
    <property type="component" value="Plasmid pTHAF100_a"/>
</dbReference>
<evidence type="ECO:0000256" key="7">
    <source>
        <dbReference type="ARBA" id="ARBA00023295"/>
    </source>
</evidence>
<dbReference type="FunFam" id="3.20.20.80:FF:000228">
    <property type="entry name" value="Chitinase A"/>
    <property type="match status" value="1"/>
</dbReference>
<evidence type="ECO:0000256" key="11">
    <source>
        <dbReference type="SAM" id="Phobius"/>
    </source>
</evidence>
<dbReference type="GO" id="GO:0008843">
    <property type="term" value="F:endochitinase activity"/>
    <property type="evidence" value="ECO:0007669"/>
    <property type="project" value="UniProtKB-EC"/>
</dbReference>
<dbReference type="PROSITE" id="PS01095">
    <property type="entry name" value="GH18_1"/>
    <property type="match status" value="1"/>
</dbReference>
<dbReference type="SMART" id="SM00089">
    <property type="entry name" value="PKD"/>
    <property type="match status" value="3"/>
</dbReference>
<evidence type="ECO:0000313" key="14">
    <source>
        <dbReference type="Proteomes" id="UP000326936"/>
    </source>
</evidence>
<dbReference type="EMBL" id="CP045351">
    <property type="protein sequence ID" value="QFT28471.1"/>
    <property type="molecule type" value="Genomic_DNA"/>
</dbReference>
<organism evidence="13 14">
    <name type="scientific">Vibrio aquimaris</name>
    <dbReference type="NCBI Taxonomy" id="2587862"/>
    <lineage>
        <taxon>Bacteria</taxon>
        <taxon>Pseudomonadati</taxon>
        <taxon>Pseudomonadota</taxon>
        <taxon>Gammaproteobacteria</taxon>
        <taxon>Vibrionales</taxon>
        <taxon>Vibrionaceae</taxon>
        <taxon>Vibrio</taxon>
    </lineage>
</organism>
<keyword evidence="11" id="KW-0472">Membrane</keyword>
<dbReference type="SUPFAM" id="SSF51445">
    <property type="entry name" value="(Trans)glycosidases"/>
    <property type="match status" value="1"/>
</dbReference>
<dbReference type="EC" id="3.2.1.14" evidence="3"/>
<accession>A0A5P9CR75</accession>
<keyword evidence="7 9" id="KW-0326">Glycosidase</keyword>
<dbReference type="Gene3D" id="2.60.40.10">
    <property type="entry name" value="Immunoglobulins"/>
    <property type="match status" value="3"/>
</dbReference>
<keyword evidence="13" id="KW-0614">Plasmid</keyword>
<evidence type="ECO:0000256" key="10">
    <source>
        <dbReference type="SAM" id="MobiDB-lite"/>
    </source>
</evidence>
<gene>
    <name evidence="13" type="primary">chiA2</name>
    <name evidence="13" type="ORF">FIV01_18915</name>
</gene>
<sequence>MRSPVQGDRQEIRETIMNRITLYAASIALASSTSVMALPATPTIDVYGSNNLQFSKIELAMDTTSGYNQMVKYFDEANITIKFNQWSGTTGDAYKVYFDGVEVASGNISGSQTTANFKYARGGRYQLTVEACDSSGCSASSPAQIVVADTDGAHLEPLPMNVDPNNKNYNIDANTVMGAYFVEWGIYGRDFTVDNIPAHNLTHILYGFIPICGPNESLKSVGGNSYQALKTACTGVPDYEVVIHDPWAAYQKSFSQAGHTFNSPIKGNYAMLMALKQRYPELKIIPSIGGWTLSDPFYDFTSKTNRDTFIASVKRFLTTWKFYDGVDIDWEFPGGGGAAPDLGDPVNDGPAYVALMQELRAMLDQLERDTGRTYELTSAIGVGYDKIEDVNYADAVQYMDYIFAMTYDFYGGWNNVPGHQTALYCGTFMRPGQCDGSGVDADGVPYKGPAYTGDNGIKLILDQGVPANKLVLGTAMYGRGWEGVKPDTLTDPNDPMTGTATGKLKGSTQQGVWEDGVIDYKGIKTYMLGANKQGVNGFEYGYDSQAEAPWVWNSKTGQLITFDDDRSVKAKGAYVRSLGLAGLFSWEIDADNGDILNAMHEGLAGGPPVNRAPIANAGPDLNVVGPTKVVIDGSASTDPDGRIESYLWEQTAGTPVTLIGNDTAKASFDVSEVTQVETLVFRLVVRDNQGATGTDSLVVKVEPKDTGPGNTPPIAKVSAPARVKAGDLVVVDASGSTDADNDPLTYRWEVPSQLKADIDGARVSFIAAEYDLDTSLLFTVNVSDSKANSVASATVVVAQKGTGGGQCDNLWDENTTYNGGDKVTWDQREWQAKWWTRGDNPSQSGPWGVWEELGPANCSTN</sequence>
<protein>
    <recommendedName>
        <fullName evidence="3">chitinase</fullName>
        <ecNumber evidence="3">3.2.1.14</ecNumber>
    </recommendedName>
</protein>
<reference evidence="13 14" key="1">
    <citation type="submission" date="2019-10" db="EMBL/GenBank/DDBJ databases">
        <title>Complete genome sequence of Vibrio sp. strain THAF100, isolated from non-filtered water from the water column of tank 6 of a marine aquarium containing stony-coral fragments. Water maintained at 26 degree C.</title>
        <authorList>
            <person name="Ruckert C."/>
            <person name="Franco A."/>
            <person name="Kalinowski J."/>
            <person name="Glaeser S."/>
        </authorList>
    </citation>
    <scope>NUCLEOTIDE SEQUENCE [LARGE SCALE GENOMIC DNA]</scope>
    <source>
        <strain evidence="13 14">THAF100</strain>
        <plasmid evidence="14">pthaf100_a</plasmid>
    </source>
</reference>
<comment type="catalytic activity">
    <reaction evidence="1">
        <text>Random endo-hydrolysis of N-acetyl-beta-D-glucosaminide (1-&gt;4)-beta-linkages in chitin and chitodextrins.</text>
        <dbReference type="EC" id="3.2.1.14"/>
    </reaction>
</comment>
<dbReference type="CDD" id="cd02848">
    <property type="entry name" value="E_set_Chitinase_N"/>
    <property type="match status" value="1"/>
</dbReference>
<evidence type="ECO:0000256" key="4">
    <source>
        <dbReference type="ARBA" id="ARBA00022801"/>
    </source>
</evidence>
<evidence type="ECO:0000256" key="9">
    <source>
        <dbReference type="RuleBase" id="RU000489"/>
    </source>
</evidence>
<dbReference type="Gene3D" id="2.10.10.20">
    <property type="entry name" value="Carbohydrate-binding module superfamily 5/12"/>
    <property type="match status" value="1"/>
</dbReference>
<keyword evidence="8" id="KW-0624">Polysaccharide degradation</keyword>
<dbReference type="InterPro" id="IPR036573">
    <property type="entry name" value="CBM_sf_5/12"/>
</dbReference>
<dbReference type="SMART" id="SM00495">
    <property type="entry name" value="ChtBD3"/>
    <property type="match status" value="1"/>
</dbReference>
<evidence type="ECO:0000256" key="5">
    <source>
        <dbReference type="ARBA" id="ARBA00023024"/>
    </source>
</evidence>
<dbReference type="PANTHER" id="PTHR11177:SF317">
    <property type="entry name" value="CHITINASE 12-RELATED"/>
    <property type="match status" value="1"/>
</dbReference>
<feature type="compositionally biased region" description="Polar residues" evidence="10">
    <location>
        <begin position="496"/>
        <end position="506"/>
    </location>
</feature>
<dbReference type="CDD" id="cd06548">
    <property type="entry name" value="GH18_chitinase"/>
    <property type="match status" value="1"/>
</dbReference>
<dbReference type="InterPro" id="IPR013783">
    <property type="entry name" value="Ig-like_fold"/>
</dbReference>
<geneLocation type="plasmid" evidence="14">
    <name>pthaf100_a</name>
</geneLocation>
<dbReference type="Pfam" id="PF02839">
    <property type="entry name" value="CBM_5_12"/>
    <property type="match status" value="1"/>
</dbReference>
<dbReference type="PROSITE" id="PS51910">
    <property type="entry name" value="GH18_2"/>
    <property type="match status" value="1"/>
</dbReference>
<dbReference type="InterPro" id="IPR001579">
    <property type="entry name" value="Glyco_hydro_18_chit_AS"/>
</dbReference>
<dbReference type="SMART" id="SM00636">
    <property type="entry name" value="Glyco_18"/>
    <property type="match status" value="1"/>
</dbReference>
<dbReference type="SUPFAM" id="SSF51055">
    <property type="entry name" value="Carbohydrate binding domain"/>
    <property type="match status" value="1"/>
</dbReference>
<keyword evidence="11" id="KW-1133">Transmembrane helix</keyword>
<dbReference type="InterPro" id="IPR050314">
    <property type="entry name" value="Glycosyl_Hydrlase_18"/>
</dbReference>
<keyword evidence="11" id="KW-0812">Transmembrane</keyword>
<name>A0A5P9CR75_9VIBR</name>
<comment type="similarity">
    <text evidence="2">Belongs to the glycosyl hydrolase 18 family. Chitinase class II subfamily.</text>
</comment>
<dbReference type="GO" id="GO:0000272">
    <property type="term" value="P:polysaccharide catabolic process"/>
    <property type="evidence" value="ECO:0007669"/>
    <property type="project" value="UniProtKB-KW"/>
</dbReference>
<dbReference type="GO" id="GO:0030246">
    <property type="term" value="F:carbohydrate binding"/>
    <property type="evidence" value="ECO:0007669"/>
    <property type="project" value="InterPro"/>
</dbReference>
<proteinExistence type="inferred from homology"/>
<evidence type="ECO:0000313" key="13">
    <source>
        <dbReference type="EMBL" id="QFT28471.1"/>
    </source>
</evidence>
<dbReference type="PANTHER" id="PTHR11177">
    <property type="entry name" value="CHITINASE"/>
    <property type="match status" value="1"/>
</dbReference>
<dbReference type="Gene3D" id="3.20.20.80">
    <property type="entry name" value="Glycosidases"/>
    <property type="match status" value="1"/>
</dbReference>
<dbReference type="CDD" id="cd12215">
    <property type="entry name" value="ChiC_BD"/>
    <property type="match status" value="1"/>
</dbReference>
<dbReference type="InterPro" id="IPR029070">
    <property type="entry name" value="Chitinase_insertion_sf"/>
</dbReference>
<keyword evidence="14" id="KW-1185">Reference proteome</keyword>
<keyword evidence="5" id="KW-0146">Chitin degradation</keyword>
<dbReference type="InterPro" id="IPR001223">
    <property type="entry name" value="Glyco_hydro18_cat"/>
</dbReference>
<dbReference type="SUPFAM" id="SSF54556">
    <property type="entry name" value="Chitinase insertion domain"/>
    <property type="match status" value="1"/>
</dbReference>
<dbReference type="Pfam" id="PF00704">
    <property type="entry name" value="Glyco_hydro_18"/>
    <property type="match status" value="1"/>
</dbReference>
<evidence type="ECO:0000256" key="1">
    <source>
        <dbReference type="ARBA" id="ARBA00000822"/>
    </source>
</evidence>
<evidence type="ECO:0000259" key="12">
    <source>
        <dbReference type="PROSITE" id="PS51910"/>
    </source>
</evidence>